<dbReference type="RefSeq" id="XP_062792911.1">
    <property type="nucleotide sequence ID" value="XM_062936860.1"/>
</dbReference>
<keyword evidence="4" id="KW-0804">Transcription</keyword>
<evidence type="ECO:0000256" key="3">
    <source>
        <dbReference type="ARBA" id="ARBA00023015"/>
    </source>
</evidence>
<keyword evidence="5" id="KW-0539">Nucleus</keyword>
<dbReference type="InterPro" id="IPR007219">
    <property type="entry name" value="XnlR_reg_dom"/>
</dbReference>
<evidence type="ECO:0000259" key="6">
    <source>
        <dbReference type="PROSITE" id="PS50048"/>
    </source>
</evidence>
<dbReference type="PROSITE" id="PS00463">
    <property type="entry name" value="ZN2_CY6_FUNGAL_1"/>
    <property type="match status" value="1"/>
</dbReference>
<dbReference type="PANTHER" id="PTHR47338:SF7">
    <property type="entry name" value="ZN(II)2CYS6 TRANSCRIPTION FACTOR (EUROFUNG)"/>
    <property type="match status" value="1"/>
</dbReference>
<comment type="subcellular location">
    <subcellularLocation>
        <location evidence="1">Nucleus</location>
    </subcellularLocation>
</comment>
<dbReference type="PANTHER" id="PTHR47338">
    <property type="entry name" value="ZN(II)2CYS6 TRANSCRIPTION FACTOR (EUROFUNG)-RELATED"/>
    <property type="match status" value="1"/>
</dbReference>
<dbReference type="Proteomes" id="UP001329825">
    <property type="component" value="Chromosome 7"/>
</dbReference>
<evidence type="ECO:0000256" key="5">
    <source>
        <dbReference type="ARBA" id="ARBA00023242"/>
    </source>
</evidence>
<evidence type="ECO:0000256" key="1">
    <source>
        <dbReference type="ARBA" id="ARBA00004123"/>
    </source>
</evidence>
<proteinExistence type="predicted"/>
<protein>
    <recommendedName>
        <fullName evidence="6">Zn(2)-C6 fungal-type domain-containing protein</fullName>
    </recommendedName>
</protein>
<dbReference type="Pfam" id="PF00172">
    <property type="entry name" value="Zn_clus"/>
    <property type="match status" value="1"/>
</dbReference>
<keyword evidence="2" id="KW-0479">Metal-binding</keyword>
<dbReference type="InterPro" id="IPR001138">
    <property type="entry name" value="Zn2Cys6_DnaBD"/>
</dbReference>
<accession>A0ABZ1D2B9</accession>
<evidence type="ECO:0000313" key="8">
    <source>
        <dbReference type="Proteomes" id="UP001329825"/>
    </source>
</evidence>
<dbReference type="CDD" id="cd12148">
    <property type="entry name" value="fungal_TF_MHR"/>
    <property type="match status" value="1"/>
</dbReference>
<evidence type="ECO:0000256" key="4">
    <source>
        <dbReference type="ARBA" id="ARBA00023163"/>
    </source>
</evidence>
<dbReference type="InterPro" id="IPR050815">
    <property type="entry name" value="TF_fung"/>
</dbReference>
<dbReference type="InterPro" id="IPR036864">
    <property type="entry name" value="Zn2-C6_fun-type_DNA-bd_sf"/>
</dbReference>
<dbReference type="CDD" id="cd00067">
    <property type="entry name" value="GAL4"/>
    <property type="match status" value="1"/>
</dbReference>
<dbReference type="SUPFAM" id="SSF57701">
    <property type="entry name" value="Zn2/Cys6 DNA-binding domain"/>
    <property type="match status" value="1"/>
</dbReference>
<evidence type="ECO:0000313" key="7">
    <source>
        <dbReference type="EMBL" id="WRT68171.1"/>
    </source>
</evidence>
<reference evidence="7 8" key="1">
    <citation type="submission" date="2024-01" db="EMBL/GenBank/DDBJ databases">
        <title>Comparative genomics of Cryptococcus and Kwoniella reveals pathogenesis evolution and contrasting modes of karyotype evolution via chromosome fusion or intercentromeric recombination.</title>
        <authorList>
            <person name="Coelho M.A."/>
            <person name="David-Palma M."/>
            <person name="Shea T."/>
            <person name="Bowers K."/>
            <person name="McGinley-Smith S."/>
            <person name="Mohammad A.W."/>
            <person name="Gnirke A."/>
            <person name="Yurkov A.M."/>
            <person name="Nowrousian M."/>
            <person name="Sun S."/>
            <person name="Cuomo C.A."/>
            <person name="Heitman J."/>
        </authorList>
    </citation>
    <scope>NUCLEOTIDE SEQUENCE [LARGE SCALE GENOMIC DNA]</scope>
    <source>
        <strain evidence="7">CBS 11374</strain>
    </source>
</reference>
<dbReference type="Pfam" id="PF04082">
    <property type="entry name" value="Fungal_trans"/>
    <property type="match status" value="1"/>
</dbReference>
<keyword evidence="8" id="KW-1185">Reference proteome</keyword>
<dbReference type="SMART" id="SM00066">
    <property type="entry name" value="GAL4"/>
    <property type="match status" value="1"/>
</dbReference>
<organism evidence="7 8">
    <name type="scientific">Kwoniella shivajii</name>
    <dbReference type="NCBI Taxonomy" id="564305"/>
    <lineage>
        <taxon>Eukaryota</taxon>
        <taxon>Fungi</taxon>
        <taxon>Dikarya</taxon>
        <taxon>Basidiomycota</taxon>
        <taxon>Agaricomycotina</taxon>
        <taxon>Tremellomycetes</taxon>
        <taxon>Tremellales</taxon>
        <taxon>Cryptococcaceae</taxon>
        <taxon>Kwoniella</taxon>
    </lineage>
</organism>
<dbReference type="Gene3D" id="4.10.240.10">
    <property type="entry name" value="Zn(2)-C6 fungal-type DNA-binding domain"/>
    <property type="match status" value="1"/>
</dbReference>
<dbReference type="PROSITE" id="PS50048">
    <property type="entry name" value="ZN2_CY6_FUNGAL_2"/>
    <property type="match status" value="1"/>
</dbReference>
<feature type="domain" description="Zn(2)-C6 fungal-type" evidence="6">
    <location>
        <begin position="18"/>
        <end position="48"/>
    </location>
</feature>
<dbReference type="GeneID" id="87957277"/>
<evidence type="ECO:0000256" key="2">
    <source>
        <dbReference type="ARBA" id="ARBA00022723"/>
    </source>
</evidence>
<keyword evidence="3" id="KW-0805">Transcription regulation</keyword>
<dbReference type="EMBL" id="CP141887">
    <property type="protein sequence ID" value="WRT68171.1"/>
    <property type="molecule type" value="Genomic_DNA"/>
</dbReference>
<name>A0ABZ1D2B9_9TREE</name>
<sequence length="793" mass="88560">MPSVSQAQSRTVIRSKGGCSRCRQSRIKCDEVHPICRRCQDRSQICDWPDPGSMSRKHRNPRLPTRCLSSELESSCKPCLDRGEVCRRGVMGSEPAASVDELAASESSFTCEIAPLPPTIPTNSDFPTMIPQLFTTDNHPPVQSSLSTILPQSEVGELKELVRLYFRTVHHFGYLSFIHEADYWELEERQRAPEGLTYLMAAHAVRFSGQPVDPSHLQIADRWVTEIGDRLLPRVMTEFGAIELMEAVLCQTYDFLNGRYSRGMVMAGMAVRMMSFLRLHELDEWPRQSTKPLLSREGLRRLAWSVWFLDATLDGGVFGASNIHDDGFTIQLPCDDRPFLLHRQVITERLVPTIGTPTAASEPLDLSGHLLRAMCARNALAVAYSRIRRQLITHGSVDQMARLAEEKATNLLASLTPDLSYSRALYHIYRDRRPALVLLHVMRNNCVRHASLLRMLVAQTDSTSPYDSSRERRVLISTAKDLSQIVADASEYSVALDPQIAMHAYNAVEILLFQPTRLAMESSAAEIISREDVLTASRPLIKIIRELSSVCPLVSLIYPEAVNRMVQMGYVEDLTNDDILAVLQKVHCITNAEQEFDWSESFWRYEIFLSRRSRVVTSAIQDQDTAEAIIGQLAESPEDALLEVPAMVGPSMTSNMSPTLASNIIVGSPRPSPELSRNKLSRLDLPTTNLLASPDCAMQTVRTESDSSSDPISRLQNLFATRRPDSNTATPAVYVAISELSEGRTEGWQPAVSSNAGNLQTSLATDDLNNMFLDTYFSPQLALDGTSLPFTWK</sequence>
<gene>
    <name evidence="7" type="ORF">IL334_005146</name>
</gene>